<dbReference type="InterPro" id="IPR010261">
    <property type="entry name" value="Tir_chaperone"/>
</dbReference>
<dbReference type="InterPro" id="IPR000626">
    <property type="entry name" value="Ubiquitin-like_dom"/>
</dbReference>
<organism evidence="4 5">
    <name type="scientific">Bodo saltans</name>
    <name type="common">Flagellated protozoan</name>
    <dbReference type="NCBI Taxonomy" id="75058"/>
    <lineage>
        <taxon>Eukaryota</taxon>
        <taxon>Discoba</taxon>
        <taxon>Euglenozoa</taxon>
        <taxon>Kinetoplastea</taxon>
        <taxon>Metakinetoplastina</taxon>
        <taxon>Eubodonida</taxon>
        <taxon>Bodonidae</taxon>
        <taxon>Bodo</taxon>
    </lineage>
</organism>
<dbReference type="OMA" id="VCEAERN"/>
<evidence type="ECO:0000259" key="3">
    <source>
        <dbReference type="PROSITE" id="PS50053"/>
    </source>
</evidence>
<name>A0A0S4IPP0_BODSA</name>
<dbReference type="CDD" id="cd17039">
    <property type="entry name" value="Ubl_ubiquitin_like"/>
    <property type="match status" value="1"/>
</dbReference>
<feature type="region of interest" description="Disordered" evidence="2">
    <location>
        <begin position="90"/>
        <end position="109"/>
    </location>
</feature>
<keyword evidence="1" id="KW-0175">Coiled coil</keyword>
<feature type="coiled-coil region" evidence="1">
    <location>
        <begin position="139"/>
        <end position="166"/>
    </location>
</feature>
<proteinExistence type="predicted"/>
<dbReference type="EMBL" id="CYKH01000109">
    <property type="protein sequence ID" value="CUE71475.1"/>
    <property type="molecule type" value="Genomic_DNA"/>
</dbReference>
<reference evidence="5" key="1">
    <citation type="submission" date="2015-09" db="EMBL/GenBank/DDBJ databases">
        <authorList>
            <consortium name="Pathogen Informatics"/>
        </authorList>
    </citation>
    <scope>NUCLEOTIDE SEQUENCE [LARGE SCALE GENOMIC DNA]</scope>
    <source>
        <strain evidence="5">Lake Konstanz</strain>
    </source>
</reference>
<dbReference type="AlphaFoldDB" id="A0A0S4IPP0"/>
<dbReference type="SUPFAM" id="SSF69635">
    <property type="entry name" value="Type III secretory system chaperone-like"/>
    <property type="match status" value="1"/>
</dbReference>
<dbReference type="GO" id="GO:0030254">
    <property type="term" value="P:protein secretion by the type III secretion system"/>
    <property type="evidence" value="ECO:0007669"/>
    <property type="project" value="InterPro"/>
</dbReference>
<evidence type="ECO:0000313" key="5">
    <source>
        <dbReference type="Proteomes" id="UP000051952"/>
    </source>
</evidence>
<feature type="region of interest" description="Disordered" evidence="2">
    <location>
        <begin position="277"/>
        <end position="316"/>
    </location>
</feature>
<dbReference type="SUPFAM" id="SSF54236">
    <property type="entry name" value="Ubiquitin-like"/>
    <property type="match status" value="1"/>
</dbReference>
<accession>A0A0S4IPP0</accession>
<gene>
    <name evidence="4" type="ORF">BSAL_53315</name>
</gene>
<evidence type="ECO:0000313" key="4">
    <source>
        <dbReference type="EMBL" id="CUE71475.1"/>
    </source>
</evidence>
<dbReference type="Gene3D" id="3.30.1460.10">
    <property type="match status" value="1"/>
</dbReference>
<keyword evidence="5" id="KW-1185">Reference proteome</keyword>
<dbReference type="InterPro" id="IPR029071">
    <property type="entry name" value="Ubiquitin-like_domsf"/>
</dbReference>
<dbReference type="Proteomes" id="UP000051952">
    <property type="component" value="Unassembled WGS sequence"/>
</dbReference>
<dbReference type="Gene3D" id="3.10.20.90">
    <property type="entry name" value="Phosphatidylinositol 3-kinase Catalytic Subunit, Chain A, domain 1"/>
    <property type="match status" value="1"/>
</dbReference>
<dbReference type="PROSITE" id="PS50053">
    <property type="entry name" value="UBIQUITIN_2"/>
    <property type="match status" value="1"/>
</dbReference>
<feature type="region of interest" description="Disordered" evidence="2">
    <location>
        <begin position="224"/>
        <end position="248"/>
    </location>
</feature>
<dbReference type="Pfam" id="PF05932">
    <property type="entry name" value="CesT"/>
    <property type="match status" value="1"/>
</dbReference>
<dbReference type="VEuPathDB" id="TriTrypDB:BSAL_53315"/>
<protein>
    <submittedName>
        <fullName evidence="4">Ubquitin-like protein, putative</fullName>
    </submittedName>
</protein>
<dbReference type="OrthoDB" id="273187at2759"/>
<feature type="domain" description="Ubiquitin-like" evidence="3">
    <location>
        <begin position="35"/>
        <end position="82"/>
    </location>
</feature>
<sequence length="462" mass="53202">MPTTPSDENCSVTVLSSIDGKHYKMVMKGDVGQLSVSKVKRYLQHATGIDPKDQRLTYEQRLLFDHEIGIDFGLHDGAVIILGHLQRTTGSASDRTAAPGAVSSSFRASPQRDDAQTLWELQNQREIQQLWFDKELHRVREEEREKFEHEKRVREDNEQHRELERTRVMERNRLMEQDFRDMETRYKIECEKLRLQLSREERVTQELREKIQLLEEDRVCEAERNKEERRRIEADASRKDKERQVSDDEMERLVVRLHREIDTLRLEYTELERKYRAHHQSGFEHSPKNRSAVRDQSPQPRATAPLVTTPARASPSDTLVSNLQSLSSELNIAPLTLDSNNTCIVSVDQVNLILTFDPNTERLFLYTTLLNNLPAEPSVRLQLYEELLQGALLGREIAGGCVGVSKSPNRLILLSTAFDLKHIDGSALRAVVRPFIAATKKWVEHVRSVCAGEVPRAQSISK</sequence>
<evidence type="ECO:0000256" key="1">
    <source>
        <dbReference type="SAM" id="Coils"/>
    </source>
</evidence>
<dbReference type="CDD" id="cd16364">
    <property type="entry name" value="T3SC_I-like"/>
    <property type="match status" value="1"/>
</dbReference>
<evidence type="ECO:0000256" key="2">
    <source>
        <dbReference type="SAM" id="MobiDB-lite"/>
    </source>
</evidence>